<protein>
    <recommendedName>
        <fullName evidence="3 6">peptidylprolyl isomerase</fullName>
        <ecNumber evidence="3 6">5.2.1.8</ecNumber>
    </recommendedName>
</protein>
<feature type="transmembrane region" description="Helical" evidence="8">
    <location>
        <begin position="95"/>
        <end position="117"/>
    </location>
</feature>
<dbReference type="PANTHER" id="PTHR43811">
    <property type="entry name" value="FKBP-TYPE PEPTIDYL-PROLYL CIS-TRANS ISOMERASE FKPA"/>
    <property type="match status" value="1"/>
</dbReference>
<feature type="region of interest" description="Disordered" evidence="7">
    <location>
        <begin position="1"/>
        <end position="71"/>
    </location>
</feature>
<dbReference type="RefSeq" id="WP_145906962.1">
    <property type="nucleotide sequence ID" value="NZ_BAAAMZ010000003.1"/>
</dbReference>
<dbReference type="Pfam" id="PF00254">
    <property type="entry name" value="FKBP_C"/>
    <property type="match status" value="2"/>
</dbReference>
<sequence>MAENPSGPTEADSPSGALADPVVSGPTGSAASDRESIVIPPAMIARQAGWSNPEEPEAPVPATGKPDEPQVFASTVRKQQESEADYENVGSGGRLGVVLGVVLAVLLVGSGIGLYVVNNNNDSKSASASDTPSAAPSTPTQQPVPPIKADAKVLPTVSGDFGKKADITLPAGKSDGSFVVKPVSEGDGTKADKGNWVSADFTLKDWTTGKDLQGSYDQGKSQLFQAGMGSLIPAVDSAVVGHKAGSRLLVVAPPAAAFGDQGNQQLGIGPKDDLVLVVDIQRVNTPDSRVAGDVTPPPSDFAAVKVNGDGKADTITPPAGAADPTDLKTAVLIQGKGPKVESGEMAVVQYTGVTLKDGKEFDSSLDKKTAFPFVTGGGNVIQGWDKGVVGQNVGSRIELEIPAALAYGATPPQGSNIPANASLVFVIDILDAGVGSPPQQ</sequence>
<dbReference type="Gene3D" id="3.10.50.40">
    <property type="match status" value="2"/>
</dbReference>
<accession>A0A561UNJ3</accession>
<keyword evidence="4 6" id="KW-0697">Rotamase</keyword>
<evidence type="ECO:0000256" key="7">
    <source>
        <dbReference type="SAM" id="MobiDB-lite"/>
    </source>
</evidence>
<evidence type="ECO:0000313" key="10">
    <source>
        <dbReference type="EMBL" id="TWG00933.1"/>
    </source>
</evidence>
<organism evidence="10 11">
    <name type="scientific">Kitasatospora viridis</name>
    <dbReference type="NCBI Taxonomy" id="281105"/>
    <lineage>
        <taxon>Bacteria</taxon>
        <taxon>Bacillati</taxon>
        <taxon>Actinomycetota</taxon>
        <taxon>Actinomycetes</taxon>
        <taxon>Kitasatosporales</taxon>
        <taxon>Streptomycetaceae</taxon>
        <taxon>Kitasatospora</taxon>
    </lineage>
</organism>
<evidence type="ECO:0000256" key="8">
    <source>
        <dbReference type="SAM" id="Phobius"/>
    </source>
</evidence>
<dbReference type="GO" id="GO:0003755">
    <property type="term" value="F:peptidyl-prolyl cis-trans isomerase activity"/>
    <property type="evidence" value="ECO:0007669"/>
    <property type="project" value="UniProtKB-KW"/>
</dbReference>
<dbReference type="InterPro" id="IPR046357">
    <property type="entry name" value="PPIase_dom_sf"/>
</dbReference>
<keyword evidence="11" id="KW-1185">Reference proteome</keyword>
<dbReference type="PROSITE" id="PS50059">
    <property type="entry name" value="FKBP_PPIASE"/>
    <property type="match status" value="2"/>
</dbReference>
<keyword evidence="8" id="KW-1133">Transmembrane helix</keyword>
<feature type="domain" description="PPIase FKBP-type" evidence="9">
    <location>
        <begin position="194"/>
        <end position="284"/>
    </location>
</feature>
<evidence type="ECO:0000256" key="2">
    <source>
        <dbReference type="ARBA" id="ARBA00006577"/>
    </source>
</evidence>
<evidence type="ECO:0000313" key="11">
    <source>
        <dbReference type="Proteomes" id="UP000317940"/>
    </source>
</evidence>
<evidence type="ECO:0000259" key="9">
    <source>
        <dbReference type="PROSITE" id="PS50059"/>
    </source>
</evidence>
<evidence type="ECO:0000256" key="5">
    <source>
        <dbReference type="ARBA" id="ARBA00023235"/>
    </source>
</evidence>
<evidence type="ECO:0000256" key="3">
    <source>
        <dbReference type="ARBA" id="ARBA00013194"/>
    </source>
</evidence>
<feature type="domain" description="PPIase FKBP-type" evidence="9">
    <location>
        <begin position="343"/>
        <end position="433"/>
    </location>
</feature>
<dbReference type="EMBL" id="VIWT01000001">
    <property type="protein sequence ID" value="TWG00933.1"/>
    <property type="molecule type" value="Genomic_DNA"/>
</dbReference>
<name>A0A561UNJ3_9ACTN</name>
<comment type="similarity">
    <text evidence="2">Belongs to the FKBP-type PPIase family.</text>
</comment>
<evidence type="ECO:0000256" key="4">
    <source>
        <dbReference type="ARBA" id="ARBA00023110"/>
    </source>
</evidence>
<keyword evidence="8" id="KW-0472">Membrane</keyword>
<reference evidence="10 11" key="1">
    <citation type="submission" date="2019-06" db="EMBL/GenBank/DDBJ databases">
        <title>Sequencing the genomes of 1000 actinobacteria strains.</title>
        <authorList>
            <person name="Klenk H.-P."/>
        </authorList>
    </citation>
    <scope>NUCLEOTIDE SEQUENCE [LARGE SCALE GENOMIC DNA]</scope>
    <source>
        <strain evidence="10 11">DSM 44826</strain>
    </source>
</reference>
<keyword evidence="5 6" id="KW-0413">Isomerase</keyword>
<dbReference type="OrthoDB" id="25996at2"/>
<proteinExistence type="inferred from homology"/>
<comment type="caution">
    <text evidence="10">The sequence shown here is derived from an EMBL/GenBank/DDBJ whole genome shotgun (WGS) entry which is preliminary data.</text>
</comment>
<keyword evidence="8" id="KW-0812">Transmembrane</keyword>
<gene>
    <name evidence="10" type="ORF">FHX73_114814</name>
</gene>
<dbReference type="AlphaFoldDB" id="A0A561UNJ3"/>
<feature type="region of interest" description="Disordered" evidence="7">
    <location>
        <begin position="123"/>
        <end position="147"/>
    </location>
</feature>
<comment type="catalytic activity">
    <reaction evidence="1 6">
        <text>[protein]-peptidylproline (omega=180) = [protein]-peptidylproline (omega=0)</text>
        <dbReference type="Rhea" id="RHEA:16237"/>
        <dbReference type="Rhea" id="RHEA-COMP:10747"/>
        <dbReference type="Rhea" id="RHEA-COMP:10748"/>
        <dbReference type="ChEBI" id="CHEBI:83833"/>
        <dbReference type="ChEBI" id="CHEBI:83834"/>
        <dbReference type="EC" id="5.2.1.8"/>
    </reaction>
</comment>
<feature type="compositionally biased region" description="Low complexity" evidence="7">
    <location>
        <begin position="123"/>
        <end position="140"/>
    </location>
</feature>
<evidence type="ECO:0000256" key="1">
    <source>
        <dbReference type="ARBA" id="ARBA00000971"/>
    </source>
</evidence>
<dbReference type="EC" id="5.2.1.8" evidence="3 6"/>
<dbReference type="InterPro" id="IPR001179">
    <property type="entry name" value="PPIase_FKBP_dom"/>
</dbReference>
<dbReference type="PANTHER" id="PTHR43811:SF19">
    <property type="entry name" value="39 KDA FK506-BINDING NUCLEAR PROTEIN"/>
    <property type="match status" value="1"/>
</dbReference>
<dbReference type="Proteomes" id="UP000317940">
    <property type="component" value="Unassembled WGS sequence"/>
</dbReference>
<dbReference type="SUPFAM" id="SSF54534">
    <property type="entry name" value="FKBP-like"/>
    <property type="match status" value="2"/>
</dbReference>
<evidence type="ECO:0000256" key="6">
    <source>
        <dbReference type="PROSITE-ProRule" id="PRU00277"/>
    </source>
</evidence>